<comment type="caution">
    <text evidence="6">The sequence shown here is derived from an EMBL/GenBank/DDBJ whole genome shotgun (WGS) entry which is preliminary data.</text>
</comment>
<feature type="modified residue" description="N6-(pyridoxal phosphate)lysine" evidence="5">
    <location>
        <position position="252"/>
    </location>
</feature>
<dbReference type="InterPro" id="IPR050103">
    <property type="entry name" value="Class-III_PLP-dep_AT"/>
</dbReference>
<keyword evidence="5" id="KW-0963">Cytoplasm</keyword>
<comment type="pathway">
    <text evidence="5">Amino-acid biosynthesis; L-arginine biosynthesis; N(2)-acetyl-L-ornithine from L-glutamate: step 4/4.</text>
</comment>
<dbReference type="Gene3D" id="3.90.1150.10">
    <property type="entry name" value="Aspartate Aminotransferase, domain 1"/>
    <property type="match status" value="1"/>
</dbReference>
<comment type="miscellaneous">
    <text evidence="5">May also have succinyldiaminopimelate aminotransferase activity, thus carrying out the corresponding step in lysine biosynthesis.</text>
</comment>
<dbReference type="InterPro" id="IPR005814">
    <property type="entry name" value="Aminotrans_3"/>
</dbReference>
<dbReference type="InterPro" id="IPR015422">
    <property type="entry name" value="PyrdxlP-dep_Trfase_small"/>
</dbReference>
<dbReference type="InterPro" id="IPR049704">
    <property type="entry name" value="Aminotrans_3_PPA_site"/>
</dbReference>
<dbReference type="EC" id="2.6.1.11" evidence="5"/>
<dbReference type="RefSeq" id="WP_345926847.1">
    <property type="nucleotide sequence ID" value="NZ_JBDIVF010000003.1"/>
</dbReference>
<keyword evidence="7" id="KW-1185">Reference proteome</keyword>
<feature type="binding site" evidence="5">
    <location>
        <begin position="223"/>
        <end position="226"/>
    </location>
    <ligand>
        <name>pyridoxal 5'-phosphate</name>
        <dbReference type="ChEBI" id="CHEBI:597326"/>
    </ligand>
</feature>
<accession>A0ABV2CL23</accession>
<dbReference type="CDD" id="cd00610">
    <property type="entry name" value="OAT_like"/>
    <property type="match status" value="1"/>
</dbReference>
<dbReference type="SUPFAM" id="SSF53383">
    <property type="entry name" value="PLP-dependent transferases"/>
    <property type="match status" value="1"/>
</dbReference>
<keyword evidence="1 5" id="KW-0055">Arginine biosynthesis</keyword>
<feature type="binding site" evidence="5">
    <location>
        <position position="138"/>
    </location>
    <ligand>
        <name>pyridoxal 5'-phosphate</name>
        <dbReference type="ChEBI" id="CHEBI:597326"/>
    </ligand>
</feature>
<proteinExistence type="inferred from homology"/>
<name>A0ABV2CL23_9RHOO</name>
<dbReference type="PANTHER" id="PTHR11986">
    <property type="entry name" value="AMINOTRANSFERASE CLASS III"/>
    <property type="match status" value="1"/>
</dbReference>
<dbReference type="Pfam" id="PF00202">
    <property type="entry name" value="Aminotran_3"/>
    <property type="match status" value="1"/>
</dbReference>
<evidence type="ECO:0000256" key="1">
    <source>
        <dbReference type="ARBA" id="ARBA00022571"/>
    </source>
</evidence>
<protein>
    <recommendedName>
        <fullName evidence="5">Acetylornithine aminotransferase</fullName>
        <shortName evidence="5">ACOAT</shortName>
        <ecNumber evidence="5">2.6.1.11</ecNumber>
    </recommendedName>
</protein>
<evidence type="ECO:0000313" key="6">
    <source>
        <dbReference type="EMBL" id="MET1488593.1"/>
    </source>
</evidence>
<comment type="subcellular location">
    <subcellularLocation>
        <location evidence="5">Cytoplasm</location>
    </subcellularLocation>
</comment>
<comment type="subunit">
    <text evidence="5">Homodimer.</text>
</comment>
<dbReference type="GO" id="GO:0003992">
    <property type="term" value="F:N2-acetyl-L-ornithine:2-oxoglutarate 5-aminotransferase activity"/>
    <property type="evidence" value="ECO:0007669"/>
    <property type="project" value="UniProtKB-EC"/>
</dbReference>
<feature type="binding site" evidence="5">
    <location>
        <position position="141"/>
    </location>
    <ligand>
        <name>N(2)-acetyl-L-ornithine</name>
        <dbReference type="ChEBI" id="CHEBI:57805"/>
    </ligand>
</feature>
<feature type="binding site" evidence="5">
    <location>
        <begin position="105"/>
        <end position="106"/>
    </location>
    <ligand>
        <name>pyridoxal 5'-phosphate</name>
        <dbReference type="ChEBI" id="CHEBI:597326"/>
    </ligand>
</feature>
<keyword evidence="5" id="KW-0028">Amino-acid biosynthesis</keyword>
<comment type="similarity">
    <text evidence="5">Belongs to the class-III pyridoxal-phosphate-dependent aminotransferase family. ArgD subfamily.</text>
</comment>
<evidence type="ECO:0000256" key="3">
    <source>
        <dbReference type="ARBA" id="ARBA00022679"/>
    </source>
</evidence>
<dbReference type="NCBIfam" id="TIGR03246">
    <property type="entry name" value="arg_catab_astC"/>
    <property type="match status" value="1"/>
</dbReference>
<organism evidence="6 7">
    <name type="scientific">Uliginosibacterium paludis</name>
    <dbReference type="NCBI Taxonomy" id="1615952"/>
    <lineage>
        <taxon>Bacteria</taxon>
        <taxon>Pseudomonadati</taxon>
        <taxon>Pseudomonadota</taxon>
        <taxon>Betaproteobacteria</taxon>
        <taxon>Rhodocyclales</taxon>
        <taxon>Zoogloeaceae</taxon>
        <taxon>Uliginosibacterium</taxon>
    </lineage>
</organism>
<comment type="cofactor">
    <cofactor evidence="5">
        <name>pyridoxal 5'-phosphate</name>
        <dbReference type="ChEBI" id="CHEBI:597326"/>
    </cofactor>
    <text evidence="5">Binds 1 pyridoxal phosphate per subunit.</text>
</comment>
<evidence type="ECO:0000256" key="4">
    <source>
        <dbReference type="ARBA" id="ARBA00022898"/>
    </source>
</evidence>
<dbReference type="InterPro" id="IPR004636">
    <property type="entry name" value="AcOrn/SuccOrn_fam"/>
</dbReference>
<dbReference type="GO" id="GO:0009016">
    <property type="term" value="F:succinyldiaminopimelate transaminase activity"/>
    <property type="evidence" value="ECO:0007669"/>
    <property type="project" value="UniProtKB-EC"/>
</dbReference>
<dbReference type="Gene3D" id="3.40.640.10">
    <property type="entry name" value="Type I PLP-dependent aspartate aminotransferase-like (Major domain)"/>
    <property type="match status" value="1"/>
</dbReference>
<dbReference type="InterPro" id="IPR017652">
    <property type="entry name" value="Ac/SucOrn_transaminase_bac"/>
</dbReference>
<dbReference type="NCBIfam" id="NF002325">
    <property type="entry name" value="PRK01278.1"/>
    <property type="match status" value="1"/>
</dbReference>
<evidence type="ECO:0000313" key="7">
    <source>
        <dbReference type="Proteomes" id="UP001548590"/>
    </source>
</evidence>
<sequence length="404" mass="43137">MSDAVQRADFDRYMVPVFAPLDMIPVRGEASRLWDQQGRDYIDFGAGVAVTALGHAHPAQVKALTEQAGKLWHVSNYYTNEPALRLAKKLCDATFAERVFFCNSGAEANEAALKLARKRAVNKYGPEKIDIIAFNGSFHGRTFFTVSVGGQAKYSSGMGPNPAGIIHVDLHDEAAVRRAVGRNTCAIIVEPIVGESGVVPVDPAFLRLLRELATEHDAALIFDEVQSGNGRTGALYAYMNTGVVPDIMTTAKGIGGGFPIGAMLTTAAIADEHFTPGVHGSTFGGNPLACAVAEAVFDVIRSPEVLEGVRRKAAHAARRLRAMGQQYGLFSEVRESGLWLGCELAGSMQGKASAFMTASAHNGVLHIVAGPNVIRIATSLVISDEELDEGLDRLEKTCAQLSAR</sequence>
<feature type="binding site" evidence="5">
    <location>
        <position position="282"/>
    </location>
    <ligand>
        <name>pyridoxal 5'-phosphate</name>
        <dbReference type="ChEBI" id="CHEBI:597326"/>
    </ligand>
</feature>
<gene>
    <name evidence="5" type="primary">argD</name>
    <name evidence="6" type="ORF">ABVT11_02045</name>
</gene>
<dbReference type="InterPro" id="IPR015421">
    <property type="entry name" value="PyrdxlP-dep_Trfase_major"/>
</dbReference>
<evidence type="ECO:0000256" key="5">
    <source>
        <dbReference type="HAMAP-Rule" id="MF_01107"/>
    </source>
</evidence>
<evidence type="ECO:0000256" key="2">
    <source>
        <dbReference type="ARBA" id="ARBA00022576"/>
    </source>
</evidence>
<dbReference type="EMBL" id="JBEWLZ010000001">
    <property type="protein sequence ID" value="MET1488593.1"/>
    <property type="molecule type" value="Genomic_DNA"/>
</dbReference>
<dbReference type="PANTHER" id="PTHR11986:SF113">
    <property type="entry name" value="SUCCINYLORNITHINE TRANSAMINASE"/>
    <property type="match status" value="1"/>
</dbReference>
<feature type="binding site" evidence="5">
    <location>
        <position position="281"/>
    </location>
    <ligand>
        <name>N(2)-acetyl-L-ornithine</name>
        <dbReference type="ChEBI" id="CHEBI:57805"/>
    </ligand>
</feature>
<dbReference type="Proteomes" id="UP001548590">
    <property type="component" value="Unassembled WGS sequence"/>
</dbReference>
<keyword evidence="2 5" id="KW-0032">Aminotransferase</keyword>
<comment type="catalytic activity">
    <reaction evidence="5">
        <text>N(2)-acetyl-L-ornithine + 2-oxoglutarate = N-acetyl-L-glutamate 5-semialdehyde + L-glutamate</text>
        <dbReference type="Rhea" id="RHEA:18049"/>
        <dbReference type="ChEBI" id="CHEBI:16810"/>
        <dbReference type="ChEBI" id="CHEBI:29123"/>
        <dbReference type="ChEBI" id="CHEBI:29985"/>
        <dbReference type="ChEBI" id="CHEBI:57805"/>
        <dbReference type="EC" id="2.6.1.11"/>
    </reaction>
</comment>
<dbReference type="NCBIfam" id="TIGR00707">
    <property type="entry name" value="argD"/>
    <property type="match status" value="1"/>
</dbReference>
<dbReference type="InterPro" id="IPR015424">
    <property type="entry name" value="PyrdxlP-dep_Trfase"/>
</dbReference>
<dbReference type="HAMAP" id="MF_01107">
    <property type="entry name" value="ArgD_aminotrans_3"/>
    <property type="match status" value="1"/>
</dbReference>
<keyword evidence="3 5" id="KW-0808">Transferase</keyword>
<keyword evidence="4 5" id="KW-0663">Pyridoxal phosphate</keyword>
<dbReference type="NCBIfam" id="NF003468">
    <property type="entry name" value="PRK05093.1"/>
    <property type="match status" value="1"/>
</dbReference>
<dbReference type="PIRSF" id="PIRSF000521">
    <property type="entry name" value="Transaminase_4ab_Lys_Orn"/>
    <property type="match status" value="1"/>
</dbReference>
<dbReference type="PROSITE" id="PS00600">
    <property type="entry name" value="AA_TRANSFER_CLASS_3"/>
    <property type="match status" value="1"/>
</dbReference>
<reference evidence="6 7" key="1">
    <citation type="submission" date="2024-07" db="EMBL/GenBank/DDBJ databases">
        <title>Uliginosibacterium paludis KCTC:42655.</title>
        <authorList>
            <person name="Kim M.K."/>
        </authorList>
    </citation>
    <scope>NUCLEOTIDE SEQUENCE [LARGE SCALE GENOMIC DNA]</scope>
    <source>
        <strain evidence="6 7">KCTC 42655</strain>
    </source>
</reference>